<feature type="transmembrane region" description="Helical" evidence="2">
    <location>
        <begin position="52"/>
        <end position="74"/>
    </location>
</feature>
<dbReference type="Pfam" id="PF08310">
    <property type="entry name" value="LGFP"/>
    <property type="match status" value="5"/>
</dbReference>
<evidence type="ECO:0008006" key="5">
    <source>
        <dbReference type="Google" id="ProtNLM"/>
    </source>
</evidence>
<accession>A0ABP7B8Y7</accession>
<keyword evidence="2" id="KW-0472">Membrane</keyword>
<evidence type="ECO:0000313" key="4">
    <source>
        <dbReference type="Proteomes" id="UP001410795"/>
    </source>
</evidence>
<keyword evidence="4" id="KW-1185">Reference proteome</keyword>
<dbReference type="Proteomes" id="UP001410795">
    <property type="component" value="Unassembled WGS sequence"/>
</dbReference>
<organism evidence="3 4">
    <name type="scientific">Microbacterium marinilacus</name>
    <dbReference type="NCBI Taxonomy" id="415209"/>
    <lineage>
        <taxon>Bacteria</taxon>
        <taxon>Bacillati</taxon>
        <taxon>Actinomycetota</taxon>
        <taxon>Actinomycetes</taxon>
        <taxon>Micrococcales</taxon>
        <taxon>Microbacteriaceae</taxon>
        <taxon>Microbacterium</taxon>
    </lineage>
</organism>
<gene>
    <name evidence="3" type="ORF">GCM10022202_11430</name>
</gene>
<sequence>MRVAALPADAIPLSDRPYVRAGNICHTVHMRAPSRVPSGLPAHSAARRARPFAVWGAVLALTVSLIPTGAAVAADPTPAPTAASATPAPTATPTPTSTPSPAPKTTSAPKATPTAEPSTAPVESAEPDAVPDEDLPGPDTEYAAPPVETVERDDLSDVVATTPVVEEDAAGDVTMDVADPGNVPYPASGSSSGSGDGASGSRFELVAPAAIVPAAPVTGFSAGNIISNSVFTNKGTMTEKQIKSFIDGKVAKCQSGYTCLENYAEKTPTRKADSYCSKYTGGQRESAARIIHKVSQACGINPQVLLVMLQKEQGLVTHTWPSDWRFTIAMGMGCPDTADCDKNYYGFFNQVYGAARQMKIYGQSNYFTWYAPGATHQIRYHPKASCGSSAVKVQNQATANLYYYTPYQPNKAALAAGSGTGDSCSSYGNRNFYTYFRAWFGSTGGGSTSGGSSSGGTAKATAISKAYAALGSAKGKLGEPISAESCGLTGGGCYRHYENGSIHWTANTGARATWGSIGTHWRAVGGSKGTLRYPSSNEVCGLAGGGCYQTFQGGSIHWSSATGSHMTRGAIRNAWRDAGWERGALGYPTTDEACGLPGGGCYQTFQGGSIHWSPSTGAHVTRGAIRNAWRATGWERGKLGYPTSNEWCGLPSKGCYQDFQGGKVYWSSKTGSHAVWGAILTAWKARGYERGTLGYPTSDESCNAKGVCVQNFQRGRITWSSTTGAVVRRS</sequence>
<evidence type="ECO:0000256" key="2">
    <source>
        <dbReference type="SAM" id="Phobius"/>
    </source>
</evidence>
<feature type="compositionally biased region" description="Pro residues" evidence="1">
    <location>
        <begin position="90"/>
        <end position="102"/>
    </location>
</feature>
<evidence type="ECO:0000256" key="1">
    <source>
        <dbReference type="SAM" id="MobiDB-lite"/>
    </source>
</evidence>
<name>A0ABP7B8Y7_9MICO</name>
<feature type="compositionally biased region" description="Low complexity" evidence="1">
    <location>
        <begin position="103"/>
        <end position="121"/>
    </location>
</feature>
<keyword evidence="2" id="KW-0812">Transmembrane</keyword>
<dbReference type="EMBL" id="BAAAYV010000005">
    <property type="protein sequence ID" value="GAA3653272.1"/>
    <property type="molecule type" value="Genomic_DNA"/>
</dbReference>
<feature type="compositionally biased region" description="Acidic residues" evidence="1">
    <location>
        <begin position="125"/>
        <end position="136"/>
    </location>
</feature>
<protein>
    <recommendedName>
        <fullName evidence="5">LGFP repeat-containing protein</fullName>
    </recommendedName>
</protein>
<proteinExistence type="predicted"/>
<evidence type="ECO:0000313" key="3">
    <source>
        <dbReference type="EMBL" id="GAA3653272.1"/>
    </source>
</evidence>
<feature type="region of interest" description="Disordered" evidence="1">
    <location>
        <begin position="74"/>
        <end position="199"/>
    </location>
</feature>
<dbReference type="InterPro" id="IPR013207">
    <property type="entry name" value="LGFP"/>
</dbReference>
<feature type="compositionally biased region" description="Low complexity" evidence="1">
    <location>
        <begin position="74"/>
        <end position="89"/>
    </location>
</feature>
<comment type="caution">
    <text evidence="3">The sequence shown here is derived from an EMBL/GenBank/DDBJ whole genome shotgun (WGS) entry which is preliminary data.</text>
</comment>
<reference evidence="4" key="1">
    <citation type="journal article" date="2019" name="Int. J. Syst. Evol. Microbiol.">
        <title>The Global Catalogue of Microorganisms (GCM) 10K type strain sequencing project: providing services to taxonomists for standard genome sequencing and annotation.</title>
        <authorList>
            <consortium name="The Broad Institute Genomics Platform"/>
            <consortium name="The Broad Institute Genome Sequencing Center for Infectious Disease"/>
            <person name="Wu L."/>
            <person name="Ma J."/>
        </authorList>
    </citation>
    <scope>NUCLEOTIDE SEQUENCE [LARGE SCALE GENOMIC DNA]</scope>
    <source>
        <strain evidence="4">JCM 16546</strain>
    </source>
</reference>
<keyword evidence="2" id="KW-1133">Transmembrane helix</keyword>